<dbReference type="Pfam" id="PF01614">
    <property type="entry name" value="IclR_C"/>
    <property type="match status" value="1"/>
</dbReference>
<evidence type="ECO:0000259" key="5">
    <source>
        <dbReference type="PROSITE" id="PS51078"/>
    </source>
</evidence>
<feature type="domain" description="HTH iclR-type" evidence="4">
    <location>
        <begin position="28"/>
        <end position="88"/>
    </location>
</feature>
<evidence type="ECO:0000256" key="3">
    <source>
        <dbReference type="ARBA" id="ARBA00023163"/>
    </source>
</evidence>
<dbReference type="InterPro" id="IPR029016">
    <property type="entry name" value="GAF-like_dom_sf"/>
</dbReference>
<evidence type="ECO:0000256" key="1">
    <source>
        <dbReference type="ARBA" id="ARBA00023015"/>
    </source>
</evidence>
<keyword evidence="2 6" id="KW-0238">DNA-binding</keyword>
<protein>
    <submittedName>
        <fullName evidence="6">DNA-binding IclR family transcriptional regulator</fullName>
    </submittedName>
</protein>
<dbReference type="GO" id="GO:0003700">
    <property type="term" value="F:DNA-binding transcription factor activity"/>
    <property type="evidence" value="ECO:0007669"/>
    <property type="project" value="TreeGrafter"/>
</dbReference>
<proteinExistence type="predicted"/>
<keyword evidence="3" id="KW-0804">Transcription</keyword>
<accession>A0A7W9GG18</accession>
<evidence type="ECO:0000313" key="6">
    <source>
        <dbReference type="EMBL" id="MBB5782916.1"/>
    </source>
</evidence>
<name>A0A7W9GG18_9ACTN</name>
<dbReference type="Proteomes" id="UP000579153">
    <property type="component" value="Unassembled WGS sequence"/>
</dbReference>
<dbReference type="SUPFAM" id="SSF55781">
    <property type="entry name" value="GAF domain-like"/>
    <property type="match status" value="1"/>
</dbReference>
<feature type="domain" description="IclR-ED" evidence="5">
    <location>
        <begin position="89"/>
        <end position="268"/>
    </location>
</feature>
<evidence type="ECO:0000259" key="4">
    <source>
        <dbReference type="PROSITE" id="PS51077"/>
    </source>
</evidence>
<dbReference type="InterPro" id="IPR036388">
    <property type="entry name" value="WH-like_DNA-bd_sf"/>
</dbReference>
<dbReference type="PANTHER" id="PTHR30136:SF24">
    <property type="entry name" value="HTH-TYPE TRANSCRIPTIONAL REPRESSOR ALLR"/>
    <property type="match status" value="1"/>
</dbReference>
<sequence>MALMHSPSSSDVQPLAIVPSPEHDAAANSVLGKVRLILEAFGPDDESLGLSEIVRRTGVAKASVHRLAQELLQWGLLERRGSEYWLGMRLFEIGQRVPRQRILREAARPFMEDLYQATGETIHLAVLDGLEVIYLEKVSGHGQVSRPSRVAGRMPLHCTATGKALLAFGPAALFGDVVATPLARVTPRTVTAPKLLAQEIQQARKAGYAVEREQTRVGYLSVAIPLTGATGTMVAALSVTAPTFRADVNKYVGLLTMVSRRITKSIMAADGGRT</sequence>
<dbReference type="Gene3D" id="1.10.10.10">
    <property type="entry name" value="Winged helix-like DNA-binding domain superfamily/Winged helix DNA-binding domain"/>
    <property type="match status" value="1"/>
</dbReference>
<keyword evidence="1" id="KW-0805">Transcription regulation</keyword>
<reference evidence="6 7" key="1">
    <citation type="submission" date="2020-08" db="EMBL/GenBank/DDBJ databases">
        <title>Sequencing the genomes of 1000 actinobacteria strains.</title>
        <authorList>
            <person name="Klenk H.-P."/>
        </authorList>
    </citation>
    <scope>NUCLEOTIDE SEQUENCE [LARGE SCALE GENOMIC DNA]</scope>
    <source>
        <strain evidence="6 7">DSM 45507</strain>
    </source>
</reference>
<evidence type="ECO:0000313" key="7">
    <source>
        <dbReference type="Proteomes" id="UP000579153"/>
    </source>
</evidence>
<comment type="caution">
    <text evidence="6">The sequence shown here is derived from an EMBL/GenBank/DDBJ whole genome shotgun (WGS) entry which is preliminary data.</text>
</comment>
<dbReference type="GO" id="GO:0045892">
    <property type="term" value="P:negative regulation of DNA-templated transcription"/>
    <property type="evidence" value="ECO:0007669"/>
    <property type="project" value="TreeGrafter"/>
</dbReference>
<dbReference type="Pfam" id="PF09339">
    <property type="entry name" value="HTH_IclR"/>
    <property type="match status" value="1"/>
</dbReference>
<dbReference type="Gene3D" id="3.30.450.40">
    <property type="match status" value="1"/>
</dbReference>
<dbReference type="SUPFAM" id="SSF46785">
    <property type="entry name" value="Winged helix' DNA-binding domain"/>
    <property type="match status" value="1"/>
</dbReference>
<dbReference type="InterPro" id="IPR036390">
    <property type="entry name" value="WH_DNA-bd_sf"/>
</dbReference>
<dbReference type="InterPro" id="IPR005471">
    <property type="entry name" value="Tscrpt_reg_IclR_N"/>
</dbReference>
<dbReference type="GO" id="GO:0003677">
    <property type="term" value="F:DNA binding"/>
    <property type="evidence" value="ECO:0007669"/>
    <property type="project" value="UniProtKB-KW"/>
</dbReference>
<organism evidence="6 7">
    <name type="scientific">Nonomuraea jabiensis</name>
    <dbReference type="NCBI Taxonomy" id="882448"/>
    <lineage>
        <taxon>Bacteria</taxon>
        <taxon>Bacillati</taxon>
        <taxon>Actinomycetota</taxon>
        <taxon>Actinomycetes</taxon>
        <taxon>Streptosporangiales</taxon>
        <taxon>Streptosporangiaceae</taxon>
        <taxon>Nonomuraea</taxon>
    </lineage>
</organism>
<dbReference type="InterPro" id="IPR014757">
    <property type="entry name" value="Tscrpt_reg_IclR_C"/>
</dbReference>
<evidence type="ECO:0000256" key="2">
    <source>
        <dbReference type="ARBA" id="ARBA00023125"/>
    </source>
</evidence>
<keyword evidence="7" id="KW-1185">Reference proteome</keyword>
<gene>
    <name evidence="6" type="ORF">HD596_009672</name>
</gene>
<dbReference type="PROSITE" id="PS51077">
    <property type="entry name" value="HTH_ICLR"/>
    <property type="match status" value="1"/>
</dbReference>
<dbReference type="PROSITE" id="PS51078">
    <property type="entry name" value="ICLR_ED"/>
    <property type="match status" value="1"/>
</dbReference>
<dbReference type="AlphaFoldDB" id="A0A7W9GG18"/>
<dbReference type="RefSeq" id="WP_185075928.1">
    <property type="nucleotide sequence ID" value="NZ_JACHMB010000001.1"/>
</dbReference>
<dbReference type="PANTHER" id="PTHR30136">
    <property type="entry name" value="HELIX-TURN-HELIX TRANSCRIPTIONAL REGULATOR, ICLR FAMILY"/>
    <property type="match status" value="1"/>
</dbReference>
<dbReference type="EMBL" id="JACHMB010000001">
    <property type="protein sequence ID" value="MBB5782916.1"/>
    <property type="molecule type" value="Genomic_DNA"/>
</dbReference>
<dbReference type="SMART" id="SM00346">
    <property type="entry name" value="HTH_ICLR"/>
    <property type="match status" value="1"/>
</dbReference>
<dbReference type="InterPro" id="IPR050707">
    <property type="entry name" value="HTH_MetabolicPath_Reg"/>
</dbReference>